<comment type="similarity">
    <text evidence="1 8">Belongs to the tannase family.</text>
</comment>
<feature type="signal peptide" evidence="8">
    <location>
        <begin position="1"/>
        <end position="17"/>
    </location>
</feature>
<dbReference type="GeneID" id="19177901"/>
<keyword evidence="5 8" id="KW-0378">Hydrolase</keyword>
<evidence type="ECO:0000256" key="1">
    <source>
        <dbReference type="ARBA" id="ARBA00006249"/>
    </source>
</evidence>
<dbReference type="HOGENOM" id="CLU_014819_2_1_1"/>
<proteinExistence type="inferred from homology"/>
<dbReference type="PANTHER" id="PTHR33938:SF16">
    <property type="entry name" value="CARBOXYLIC ESTER HYDROLASE"/>
    <property type="match status" value="1"/>
</dbReference>
<keyword evidence="2" id="KW-0719">Serine esterase</keyword>
<dbReference type="AlphaFoldDB" id="W9W482"/>
<keyword evidence="6" id="KW-0106">Calcium</keyword>
<keyword evidence="3" id="KW-0479">Metal-binding</keyword>
<evidence type="ECO:0000256" key="5">
    <source>
        <dbReference type="ARBA" id="ARBA00022801"/>
    </source>
</evidence>
<evidence type="ECO:0000256" key="6">
    <source>
        <dbReference type="ARBA" id="ARBA00022837"/>
    </source>
</evidence>
<feature type="chain" id="PRO_5005151856" description="Carboxylic ester hydrolase" evidence="8">
    <location>
        <begin position="18"/>
        <end position="587"/>
    </location>
</feature>
<dbReference type="VEuPathDB" id="FungiDB:A1O7_03303"/>
<evidence type="ECO:0000256" key="3">
    <source>
        <dbReference type="ARBA" id="ARBA00022723"/>
    </source>
</evidence>
<keyword evidence="4 8" id="KW-0732">Signal</keyword>
<evidence type="ECO:0000256" key="7">
    <source>
        <dbReference type="ARBA" id="ARBA00023157"/>
    </source>
</evidence>
<keyword evidence="10" id="KW-1185">Reference proteome</keyword>
<protein>
    <recommendedName>
        <fullName evidence="8">Carboxylic ester hydrolase</fullName>
        <ecNumber evidence="8">3.1.1.-</ecNumber>
    </recommendedName>
</protein>
<dbReference type="eggNOG" id="ENOG502SH94">
    <property type="taxonomic scope" value="Eukaryota"/>
</dbReference>
<dbReference type="GO" id="GO:0046872">
    <property type="term" value="F:metal ion binding"/>
    <property type="evidence" value="ECO:0007669"/>
    <property type="project" value="UniProtKB-KW"/>
</dbReference>
<evidence type="ECO:0000313" key="10">
    <source>
        <dbReference type="Proteomes" id="UP000019473"/>
    </source>
</evidence>
<reference evidence="9 10" key="1">
    <citation type="submission" date="2013-03" db="EMBL/GenBank/DDBJ databases">
        <title>The Genome Sequence of Cladophialophora yegresii CBS 114405.</title>
        <authorList>
            <consortium name="The Broad Institute Genomics Platform"/>
            <person name="Cuomo C."/>
            <person name="de Hoog S."/>
            <person name="Gorbushina A."/>
            <person name="Walker B."/>
            <person name="Young S.K."/>
            <person name="Zeng Q."/>
            <person name="Gargeya S."/>
            <person name="Fitzgerald M."/>
            <person name="Haas B."/>
            <person name="Abouelleil A."/>
            <person name="Allen A.W."/>
            <person name="Alvarado L."/>
            <person name="Arachchi H.M."/>
            <person name="Berlin A.M."/>
            <person name="Chapman S.B."/>
            <person name="Gainer-Dewar J."/>
            <person name="Goldberg J."/>
            <person name="Griggs A."/>
            <person name="Gujja S."/>
            <person name="Hansen M."/>
            <person name="Howarth C."/>
            <person name="Imamovic A."/>
            <person name="Ireland A."/>
            <person name="Larimer J."/>
            <person name="McCowan C."/>
            <person name="Murphy C."/>
            <person name="Pearson M."/>
            <person name="Poon T.W."/>
            <person name="Priest M."/>
            <person name="Roberts A."/>
            <person name="Saif S."/>
            <person name="Shea T."/>
            <person name="Sisk P."/>
            <person name="Sykes S."/>
            <person name="Wortman J."/>
            <person name="Nusbaum C."/>
            <person name="Birren B."/>
        </authorList>
    </citation>
    <scope>NUCLEOTIDE SEQUENCE [LARGE SCALE GENOMIC DNA]</scope>
    <source>
        <strain evidence="9 10">CBS 114405</strain>
    </source>
</reference>
<dbReference type="GO" id="GO:0030600">
    <property type="term" value="F:feruloyl esterase activity"/>
    <property type="evidence" value="ECO:0007669"/>
    <property type="project" value="UniProtKB-ARBA"/>
</dbReference>
<dbReference type="InterPro" id="IPR029058">
    <property type="entry name" value="AB_hydrolase_fold"/>
</dbReference>
<accession>W9W482</accession>
<name>W9W482_9EURO</name>
<dbReference type="EC" id="3.1.1.-" evidence="8"/>
<dbReference type="Proteomes" id="UP000019473">
    <property type="component" value="Unassembled WGS sequence"/>
</dbReference>
<keyword evidence="7" id="KW-1015">Disulfide bond</keyword>
<evidence type="ECO:0000256" key="4">
    <source>
        <dbReference type="ARBA" id="ARBA00022729"/>
    </source>
</evidence>
<comment type="caution">
    <text evidence="9">The sequence shown here is derived from an EMBL/GenBank/DDBJ whole genome shotgun (WGS) entry which is preliminary data.</text>
</comment>
<dbReference type="RefSeq" id="XP_007755516.1">
    <property type="nucleotide sequence ID" value="XM_007757326.1"/>
</dbReference>
<dbReference type="SUPFAM" id="SSF53474">
    <property type="entry name" value="alpha/beta-Hydrolases"/>
    <property type="match status" value="1"/>
</dbReference>
<dbReference type="InterPro" id="IPR011118">
    <property type="entry name" value="Tannase/feruloyl_esterase"/>
</dbReference>
<organism evidence="9 10">
    <name type="scientific">Cladophialophora yegresii CBS 114405</name>
    <dbReference type="NCBI Taxonomy" id="1182544"/>
    <lineage>
        <taxon>Eukaryota</taxon>
        <taxon>Fungi</taxon>
        <taxon>Dikarya</taxon>
        <taxon>Ascomycota</taxon>
        <taxon>Pezizomycotina</taxon>
        <taxon>Eurotiomycetes</taxon>
        <taxon>Chaetothyriomycetidae</taxon>
        <taxon>Chaetothyriales</taxon>
        <taxon>Herpotrichiellaceae</taxon>
        <taxon>Cladophialophora</taxon>
    </lineage>
</organism>
<evidence type="ECO:0000313" key="9">
    <source>
        <dbReference type="EMBL" id="EXJ62862.1"/>
    </source>
</evidence>
<sequence length="587" mass="63899">MRFHVPVFAAVLAGATAATLNDVCTPSYVRAHLPPPGFYQGVSLDPSSVTANPVTQVSVADNDFFPDATFDYCNVSFTYSHDGLEDDRVALTYWLPAPGAFQNRFLATGGGGYAINSGNGSLPGGIIYGAVSGLTDAGFGAAQSNTITQWLDANGTLNWHKVHMFGYQGIREMSELGKAFTTLFFNMTQMNTTLYTYWQGCSEGGREGWSQVQRYADSFDGAIVGAPAFRWSFQQTQLLYPNVVEQTMGYYPSPCELQKIVNETIISCDPLDGKIDGVVARTDLCYTQYVEADNFSMIAGQPYSCPATPANAVAGSPAIPTQQGNVTKQAVDVARKILQGLHDTQGRRVYFAPAPGAQMTEATTGYNATTGQWGLSVISLGGVFVEVEINLRNGSNLPNLDGVTYDTLKDWITVGMQRFQGVLETTWPDLTAYKEAGGKVLMFHGEADWGIPTASSVRYWESVRKIMNPGKSYNESTAAQNEFFKLFLVPGATHCAANPAQPDGPFPQTNLAVMIDWVENGVAPETLNATVLMGENKGQNQQICAWPLRPVWRGGNNATNANPECRFDQSSVDYWNYDLDAFKVPIY</sequence>
<dbReference type="OrthoDB" id="3039123at2759"/>
<dbReference type="Pfam" id="PF07519">
    <property type="entry name" value="Tannase"/>
    <property type="match status" value="1"/>
</dbReference>
<evidence type="ECO:0000256" key="8">
    <source>
        <dbReference type="RuleBase" id="RU361238"/>
    </source>
</evidence>
<dbReference type="PANTHER" id="PTHR33938">
    <property type="entry name" value="FERULOYL ESTERASE B-RELATED"/>
    <property type="match status" value="1"/>
</dbReference>
<dbReference type="EMBL" id="AMGW01000002">
    <property type="protein sequence ID" value="EXJ62862.1"/>
    <property type="molecule type" value="Genomic_DNA"/>
</dbReference>
<gene>
    <name evidence="9" type="ORF">A1O7_03303</name>
</gene>
<evidence type="ECO:0000256" key="2">
    <source>
        <dbReference type="ARBA" id="ARBA00022487"/>
    </source>
</evidence>